<name>A0A8J4QEQ3_9ROSI</name>
<dbReference type="PANTHER" id="PTHR33344:SF7">
    <property type="entry name" value="TRANSMEMBRANE PROTEIN"/>
    <property type="match status" value="1"/>
</dbReference>
<dbReference type="OrthoDB" id="994207at2759"/>
<keyword evidence="1" id="KW-0472">Membrane</keyword>
<proteinExistence type="predicted"/>
<accession>A0A8J4QEQ3</accession>
<protein>
    <submittedName>
        <fullName evidence="2">Uncharacterized protein</fullName>
    </submittedName>
</protein>
<keyword evidence="1" id="KW-0812">Transmembrane</keyword>
<evidence type="ECO:0000256" key="1">
    <source>
        <dbReference type="SAM" id="Phobius"/>
    </source>
</evidence>
<evidence type="ECO:0000313" key="2">
    <source>
        <dbReference type="EMBL" id="KAF3948710.1"/>
    </source>
</evidence>
<feature type="transmembrane region" description="Helical" evidence="1">
    <location>
        <begin position="16"/>
        <end position="36"/>
    </location>
</feature>
<keyword evidence="3" id="KW-1185">Reference proteome</keyword>
<organism evidence="2 3">
    <name type="scientific">Castanea mollissima</name>
    <name type="common">Chinese chestnut</name>
    <dbReference type="NCBI Taxonomy" id="60419"/>
    <lineage>
        <taxon>Eukaryota</taxon>
        <taxon>Viridiplantae</taxon>
        <taxon>Streptophyta</taxon>
        <taxon>Embryophyta</taxon>
        <taxon>Tracheophyta</taxon>
        <taxon>Spermatophyta</taxon>
        <taxon>Magnoliopsida</taxon>
        <taxon>eudicotyledons</taxon>
        <taxon>Gunneridae</taxon>
        <taxon>Pentapetalae</taxon>
        <taxon>rosids</taxon>
        <taxon>fabids</taxon>
        <taxon>Fagales</taxon>
        <taxon>Fagaceae</taxon>
        <taxon>Castanea</taxon>
    </lineage>
</organism>
<dbReference type="PANTHER" id="PTHR33344">
    <property type="entry name" value="OS02G0761600 PROTEIN"/>
    <property type="match status" value="1"/>
</dbReference>
<dbReference type="Proteomes" id="UP000737018">
    <property type="component" value="Unassembled WGS sequence"/>
</dbReference>
<keyword evidence="1" id="KW-1133">Transmembrane helix</keyword>
<reference evidence="2" key="1">
    <citation type="submission" date="2020-03" db="EMBL/GenBank/DDBJ databases">
        <title>Castanea mollissima Vanexum genome sequencing.</title>
        <authorList>
            <person name="Staton M."/>
        </authorList>
    </citation>
    <scope>NUCLEOTIDE SEQUENCE</scope>
    <source>
        <tissue evidence="2">Leaf</tissue>
    </source>
</reference>
<comment type="caution">
    <text evidence="2">The sequence shown here is derived from an EMBL/GenBank/DDBJ whole genome shotgun (WGS) entry which is preliminary data.</text>
</comment>
<dbReference type="EMBL" id="JRKL02006598">
    <property type="protein sequence ID" value="KAF3948710.1"/>
    <property type="molecule type" value="Genomic_DNA"/>
</dbReference>
<dbReference type="AlphaFoldDB" id="A0A8J4QEQ3"/>
<evidence type="ECO:0000313" key="3">
    <source>
        <dbReference type="Proteomes" id="UP000737018"/>
    </source>
</evidence>
<gene>
    <name evidence="2" type="ORF">CMV_025325</name>
</gene>
<sequence length="144" mass="16478">MEVAQSWRLKFSFRNATIVVCFLNVLAALLLLQGFLSSSFSRSKISASQYNSAQTRYIKESEEIRLAMQPLELIKRVREIEQEVYAQPETVQQKDSKQTAAVDLSKRLKDFRSVNDAASLKGDSFSFLFSRRIPVSLTFNCQLE</sequence>